<protein>
    <submittedName>
        <fullName evidence="10">M13 family metallopeptidase</fullName>
    </submittedName>
</protein>
<dbReference type="CDD" id="cd08662">
    <property type="entry name" value="M13"/>
    <property type="match status" value="1"/>
</dbReference>
<dbReference type="InterPro" id="IPR024079">
    <property type="entry name" value="MetalloPept_cat_dom_sf"/>
</dbReference>
<organism evidence="10 11">
    <name type="scientific">Agrilutibacter solisilvae</name>
    <dbReference type="NCBI Taxonomy" id="2763317"/>
    <lineage>
        <taxon>Bacteria</taxon>
        <taxon>Pseudomonadati</taxon>
        <taxon>Pseudomonadota</taxon>
        <taxon>Gammaproteobacteria</taxon>
        <taxon>Lysobacterales</taxon>
        <taxon>Lysobacteraceae</taxon>
        <taxon>Agrilutibacter</taxon>
    </lineage>
</organism>
<keyword evidence="6" id="KW-0482">Metalloprotease</keyword>
<dbReference type="InterPro" id="IPR008753">
    <property type="entry name" value="Peptidase_M13_N"/>
</dbReference>
<keyword evidence="3" id="KW-0479">Metal-binding</keyword>
<name>A0A974XWV9_9GAMM</name>
<dbReference type="Proteomes" id="UP000639274">
    <property type="component" value="Chromosome"/>
</dbReference>
<evidence type="ECO:0000256" key="5">
    <source>
        <dbReference type="ARBA" id="ARBA00022833"/>
    </source>
</evidence>
<feature type="domain" description="Peptidase M13 N-terminal" evidence="9">
    <location>
        <begin position="43"/>
        <end position="418"/>
    </location>
</feature>
<dbReference type="Pfam" id="PF05649">
    <property type="entry name" value="Peptidase_M13_N"/>
    <property type="match status" value="1"/>
</dbReference>
<keyword evidence="5" id="KW-0862">Zinc</keyword>
<keyword evidence="2" id="KW-0645">Protease</keyword>
<keyword evidence="4" id="KW-0378">Hydrolase</keyword>
<evidence type="ECO:0000256" key="6">
    <source>
        <dbReference type="ARBA" id="ARBA00023049"/>
    </source>
</evidence>
<evidence type="ECO:0000256" key="2">
    <source>
        <dbReference type="ARBA" id="ARBA00022670"/>
    </source>
</evidence>
<gene>
    <name evidence="10" type="ORF">I8J32_010355</name>
</gene>
<evidence type="ECO:0000256" key="4">
    <source>
        <dbReference type="ARBA" id="ARBA00022801"/>
    </source>
</evidence>
<dbReference type="KEGG" id="lsf:I8J32_010355"/>
<dbReference type="RefSeq" id="WP_200611773.1">
    <property type="nucleotide sequence ID" value="NZ_CP071518.1"/>
</dbReference>
<dbReference type="PROSITE" id="PS51885">
    <property type="entry name" value="NEPRILYSIN"/>
    <property type="match status" value="1"/>
</dbReference>
<dbReference type="SUPFAM" id="SSF55486">
    <property type="entry name" value="Metalloproteases ('zincins'), catalytic domain"/>
    <property type="match status" value="1"/>
</dbReference>
<dbReference type="Gene3D" id="3.40.390.10">
    <property type="entry name" value="Collagenase (Catalytic Domain)"/>
    <property type="match status" value="1"/>
</dbReference>
<keyword evidence="11" id="KW-1185">Reference proteome</keyword>
<evidence type="ECO:0000256" key="7">
    <source>
        <dbReference type="SAM" id="SignalP"/>
    </source>
</evidence>
<evidence type="ECO:0000259" key="9">
    <source>
        <dbReference type="Pfam" id="PF05649"/>
    </source>
</evidence>
<dbReference type="PANTHER" id="PTHR11733">
    <property type="entry name" value="ZINC METALLOPROTEASE FAMILY M13 NEPRILYSIN-RELATED"/>
    <property type="match status" value="1"/>
</dbReference>
<evidence type="ECO:0000256" key="1">
    <source>
        <dbReference type="ARBA" id="ARBA00001947"/>
    </source>
</evidence>
<dbReference type="EMBL" id="CP071518">
    <property type="protein sequence ID" value="QSX77203.1"/>
    <property type="molecule type" value="Genomic_DNA"/>
</dbReference>
<dbReference type="InterPro" id="IPR042089">
    <property type="entry name" value="Peptidase_M13_dom_2"/>
</dbReference>
<dbReference type="Gene3D" id="1.10.1380.10">
    <property type="entry name" value="Neutral endopeptidase , domain2"/>
    <property type="match status" value="1"/>
</dbReference>
<feature type="chain" id="PRO_5037915040" evidence="7">
    <location>
        <begin position="27"/>
        <end position="677"/>
    </location>
</feature>
<dbReference type="AlphaFoldDB" id="A0A974XWV9"/>
<dbReference type="GO" id="GO:0046872">
    <property type="term" value="F:metal ion binding"/>
    <property type="evidence" value="ECO:0007669"/>
    <property type="project" value="UniProtKB-KW"/>
</dbReference>
<dbReference type="PANTHER" id="PTHR11733:SF222">
    <property type="entry name" value="IP12942P"/>
    <property type="match status" value="1"/>
</dbReference>
<proteinExistence type="predicted"/>
<evidence type="ECO:0000313" key="10">
    <source>
        <dbReference type="EMBL" id="QSX77203.1"/>
    </source>
</evidence>
<evidence type="ECO:0000259" key="8">
    <source>
        <dbReference type="Pfam" id="PF01431"/>
    </source>
</evidence>
<evidence type="ECO:0000313" key="11">
    <source>
        <dbReference type="Proteomes" id="UP000639274"/>
    </source>
</evidence>
<dbReference type="GO" id="GO:0005886">
    <property type="term" value="C:plasma membrane"/>
    <property type="evidence" value="ECO:0007669"/>
    <property type="project" value="TreeGrafter"/>
</dbReference>
<dbReference type="Pfam" id="PF01431">
    <property type="entry name" value="Peptidase_M13"/>
    <property type="match status" value="1"/>
</dbReference>
<sequence>MPHAKPLACALILALVAGLAAPDALAQKKKRAKAKPAAVSAACTDFYAHANAGWFKVNALLPGVPALSAMEQLNDRARQQQLDLLNASMSAPQGNVQKLLGDFWASGLDEAAVERDGAAPIAPLLARIDAIKKPKDVAAAIAALHQVGIPVAFNFGADVDLNDLDRHIGYFSQGGLGLPDPAYYTRTDAPTRDLVGRYNGYMQKILVLTGVPQAEAAAQAQQAIELETRIAQFSRPLVDLRDPRRNYAAVPVDTLGKTYRNLQLAEFLKAQGVKDDAVSIANPELFAQLNVLVSQLKPAQWKTYLRWRVGDAMAPYLSRAWREPNFEFRGRLLGGQRLPVLRQYAVLDAINQAAGPMLAREYVARYLPDTSRARAQEIAANVRTALANSIDTDPRLGPQARTEAKAKLEALKIEVGAPRRDLDYTVQPMGRGSFGSNMLIASTWHHREEMKRIGRGNADRRWDVLPQQPALSYDITQNRLIVTAAVLQAPVFDLSQDTASQYGSFGALVGRELHHAIDNKGRFVDAKAEFRDWWTPSETAAWDTLAGRVASQYGAYPVPMAGGPKVNGTQVRDVAIADQAGVELAWAAFNATQSNPAQEARQNFYTGWARLWPQLLTREAATTLAASGVHPPGQWRANAPLINQSGFGEAFGCKAGAAMQAKADQRVTLWPGPATSM</sequence>
<keyword evidence="7" id="KW-0732">Signal</keyword>
<dbReference type="GO" id="GO:0006508">
    <property type="term" value="P:proteolysis"/>
    <property type="evidence" value="ECO:0007669"/>
    <property type="project" value="UniProtKB-KW"/>
</dbReference>
<evidence type="ECO:0000256" key="3">
    <source>
        <dbReference type="ARBA" id="ARBA00022723"/>
    </source>
</evidence>
<reference evidence="10 11" key="1">
    <citation type="submission" date="2021-03" db="EMBL/GenBank/DDBJ databases">
        <title>Lysobacter sp. nov. isolated from soil of gangwondo yeongwol, south Korea.</title>
        <authorList>
            <person name="Kim K.R."/>
            <person name="Kim K.H."/>
            <person name="Jeon C.O."/>
        </authorList>
    </citation>
    <scope>NUCLEOTIDE SEQUENCE [LARGE SCALE GENOMIC DNA]</scope>
    <source>
        <strain evidence="10 11">R19</strain>
    </source>
</reference>
<dbReference type="InterPro" id="IPR018497">
    <property type="entry name" value="Peptidase_M13_C"/>
</dbReference>
<comment type="cofactor">
    <cofactor evidence="1">
        <name>Zn(2+)</name>
        <dbReference type="ChEBI" id="CHEBI:29105"/>
    </cofactor>
</comment>
<feature type="domain" description="Peptidase M13 C-terminal" evidence="8">
    <location>
        <begin position="473"/>
        <end position="667"/>
    </location>
</feature>
<feature type="signal peptide" evidence="7">
    <location>
        <begin position="1"/>
        <end position="26"/>
    </location>
</feature>
<accession>A0A974XWV9</accession>
<dbReference type="GO" id="GO:0004222">
    <property type="term" value="F:metalloendopeptidase activity"/>
    <property type="evidence" value="ECO:0007669"/>
    <property type="project" value="InterPro"/>
</dbReference>
<dbReference type="InterPro" id="IPR000718">
    <property type="entry name" value="Peptidase_M13"/>
</dbReference>